<dbReference type="InterPro" id="IPR006353">
    <property type="entry name" value="HAD-SF_hydro_IIA_CECR5"/>
</dbReference>
<dbReference type="PANTHER" id="PTHR14269:SF4">
    <property type="entry name" value="CAT EYE SYNDROME CRITICAL REGION PROTEIN 5"/>
    <property type="match status" value="1"/>
</dbReference>
<dbReference type="InterPro" id="IPR023214">
    <property type="entry name" value="HAD_sf"/>
</dbReference>
<dbReference type="Gene3D" id="3.40.50.1000">
    <property type="entry name" value="HAD superfamily/HAD-like"/>
    <property type="match status" value="2"/>
</dbReference>
<dbReference type="InterPro" id="IPR006357">
    <property type="entry name" value="HAD-SF_hydro_IIA"/>
</dbReference>
<name>A0A1Y2BT65_9FUNG</name>
<dbReference type="NCBIfam" id="TIGR01460">
    <property type="entry name" value="HAD-SF-IIA"/>
    <property type="match status" value="1"/>
</dbReference>
<dbReference type="Pfam" id="PF13344">
    <property type="entry name" value="Hydrolase_6"/>
    <property type="match status" value="1"/>
</dbReference>
<evidence type="ECO:0000313" key="1">
    <source>
        <dbReference type="EMBL" id="ORY37948.1"/>
    </source>
</evidence>
<accession>A0A1Y2BT65</accession>
<dbReference type="Pfam" id="PF13242">
    <property type="entry name" value="Hydrolase_like"/>
    <property type="match status" value="1"/>
</dbReference>
<dbReference type="OrthoDB" id="10251048at2759"/>
<sequence>MRHVGIAFDIDGVLIKGKKVLPQAIRAMQRIKENKVPFVLMTNGGGTTEANKAAELSGLLKTQITPSQMILSHTPMAPLSANYSSDKSDAVLILGKASCKEAALAYGFKHPILSEEILATCADIWPFRTPIKGYEPVSLDRRIGAILSFHDSQDWGRDIQIVCDLIRANGDLRRIVEPEHHTHRRRHQLSHPQLPVYFSNGDFVWSNNLPLTRFAQGGFRHSLESVYERLSGKKLEYTMYGKPYKSTYDFAKLAIDTHGQELYPQVESHGRRYFGIGDNPESDIEGANRNGWTSVLVKTGVYEGGEHEAKILVEDVEEAVDTILKS</sequence>
<keyword evidence="2" id="KW-1185">Reference proteome</keyword>
<protein>
    <submittedName>
        <fullName evidence="1">HAD-superfamily hydrolase</fullName>
    </submittedName>
</protein>
<dbReference type="GO" id="GO:0046474">
    <property type="term" value="P:glycerophospholipid biosynthetic process"/>
    <property type="evidence" value="ECO:0007669"/>
    <property type="project" value="TreeGrafter"/>
</dbReference>
<dbReference type="PANTHER" id="PTHR14269">
    <property type="entry name" value="CDP-DIACYLGLYCEROL--GLYCEROL-3-PHOSPHATE 3-PHOSPHATIDYLTRANSFERASE-RELATED"/>
    <property type="match status" value="1"/>
</dbReference>
<dbReference type="SUPFAM" id="SSF56784">
    <property type="entry name" value="HAD-like"/>
    <property type="match status" value="1"/>
</dbReference>
<reference evidence="1 2" key="1">
    <citation type="submission" date="2016-07" db="EMBL/GenBank/DDBJ databases">
        <title>Pervasive Adenine N6-methylation of Active Genes in Fungi.</title>
        <authorList>
            <consortium name="DOE Joint Genome Institute"/>
            <person name="Mondo S.J."/>
            <person name="Dannebaum R.O."/>
            <person name="Kuo R.C."/>
            <person name="Labutti K."/>
            <person name="Haridas S."/>
            <person name="Kuo A."/>
            <person name="Salamov A."/>
            <person name="Ahrendt S.R."/>
            <person name="Lipzen A."/>
            <person name="Sullivan W."/>
            <person name="Andreopoulos W.B."/>
            <person name="Clum A."/>
            <person name="Lindquist E."/>
            <person name="Daum C."/>
            <person name="Ramamoorthy G.K."/>
            <person name="Gryganskyi A."/>
            <person name="Culley D."/>
            <person name="Magnuson J.K."/>
            <person name="James T.Y."/>
            <person name="O'Malley M.A."/>
            <person name="Stajich J.E."/>
            <person name="Spatafora J.W."/>
            <person name="Visel A."/>
            <person name="Grigoriev I.V."/>
        </authorList>
    </citation>
    <scope>NUCLEOTIDE SEQUENCE [LARGE SCALE GENOMIC DNA]</scope>
    <source>
        <strain evidence="1 2">JEL800</strain>
    </source>
</reference>
<evidence type="ECO:0000313" key="2">
    <source>
        <dbReference type="Proteomes" id="UP000193642"/>
    </source>
</evidence>
<keyword evidence="1" id="KW-0378">Hydrolase</keyword>
<gene>
    <name evidence="1" type="ORF">BCR33DRAFT_854405</name>
</gene>
<dbReference type="NCBIfam" id="TIGR01456">
    <property type="entry name" value="CECR5"/>
    <property type="match status" value="1"/>
</dbReference>
<dbReference type="STRING" id="329046.A0A1Y2BT65"/>
<dbReference type="AlphaFoldDB" id="A0A1Y2BT65"/>
<dbReference type="GO" id="GO:0016787">
    <property type="term" value="F:hydrolase activity"/>
    <property type="evidence" value="ECO:0007669"/>
    <property type="project" value="UniProtKB-KW"/>
</dbReference>
<dbReference type="GO" id="GO:0005739">
    <property type="term" value="C:mitochondrion"/>
    <property type="evidence" value="ECO:0007669"/>
    <property type="project" value="TreeGrafter"/>
</dbReference>
<dbReference type="EMBL" id="MCGO01000047">
    <property type="protein sequence ID" value="ORY37948.1"/>
    <property type="molecule type" value="Genomic_DNA"/>
</dbReference>
<dbReference type="InterPro" id="IPR050324">
    <property type="entry name" value="CDP-alcohol_PTase-I"/>
</dbReference>
<organism evidence="1 2">
    <name type="scientific">Rhizoclosmatium globosum</name>
    <dbReference type="NCBI Taxonomy" id="329046"/>
    <lineage>
        <taxon>Eukaryota</taxon>
        <taxon>Fungi</taxon>
        <taxon>Fungi incertae sedis</taxon>
        <taxon>Chytridiomycota</taxon>
        <taxon>Chytridiomycota incertae sedis</taxon>
        <taxon>Chytridiomycetes</taxon>
        <taxon>Chytridiales</taxon>
        <taxon>Chytriomycetaceae</taxon>
        <taxon>Rhizoclosmatium</taxon>
    </lineage>
</organism>
<dbReference type="InterPro" id="IPR036412">
    <property type="entry name" value="HAD-like_sf"/>
</dbReference>
<dbReference type="Proteomes" id="UP000193642">
    <property type="component" value="Unassembled WGS sequence"/>
</dbReference>
<proteinExistence type="predicted"/>
<comment type="caution">
    <text evidence="1">The sequence shown here is derived from an EMBL/GenBank/DDBJ whole genome shotgun (WGS) entry which is preliminary data.</text>
</comment>